<evidence type="ECO:0000313" key="2">
    <source>
        <dbReference type="Proteomes" id="UP001611075"/>
    </source>
</evidence>
<reference evidence="1 2" key="1">
    <citation type="submission" date="2024-10" db="EMBL/GenBank/DDBJ databases">
        <title>The Natural Products Discovery Center: Release of the First 8490 Sequenced Strains for Exploring Actinobacteria Biosynthetic Diversity.</title>
        <authorList>
            <person name="Kalkreuter E."/>
            <person name="Kautsar S.A."/>
            <person name="Yang D."/>
            <person name="Bader C.D."/>
            <person name="Teijaro C.N."/>
            <person name="Fluegel L."/>
            <person name="Davis C.M."/>
            <person name="Simpson J.R."/>
            <person name="Lauterbach L."/>
            <person name="Steele A.D."/>
            <person name="Gui C."/>
            <person name="Meng S."/>
            <person name="Li G."/>
            <person name="Viehrig K."/>
            <person name="Ye F."/>
            <person name="Su P."/>
            <person name="Kiefer A.F."/>
            <person name="Nichols A."/>
            <person name="Cepeda A.J."/>
            <person name="Yan W."/>
            <person name="Fan B."/>
            <person name="Jiang Y."/>
            <person name="Adhikari A."/>
            <person name="Zheng C.-J."/>
            <person name="Schuster L."/>
            <person name="Cowan T.M."/>
            <person name="Smanski M.J."/>
            <person name="Chevrette M.G."/>
            <person name="De Carvalho L.P.S."/>
            <person name="Shen B."/>
        </authorList>
    </citation>
    <scope>NUCLEOTIDE SEQUENCE [LARGE SCALE GENOMIC DNA]</scope>
    <source>
        <strain evidence="1 2">NPDC021253</strain>
    </source>
</reference>
<name>A0ABW7SMW4_9ACTN</name>
<evidence type="ECO:0000313" key="1">
    <source>
        <dbReference type="EMBL" id="MFI0795021.1"/>
    </source>
</evidence>
<dbReference type="Proteomes" id="UP001611075">
    <property type="component" value="Unassembled WGS sequence"/>
</dbReference>
<evidence type="ECO:0008006" key="3">
    <source>
        <dbReference type="Google" id="ProtNLM"/>
    </source>
</evidence>
<dbReference type="RefSeq" id="WP_396681872.1">
    <property type="nucleotide sequence ID" value="NZ_JBIRPU010000015.1"/>
</dbReference>
<comment type="caution">
    <text evidence="1">The sequence shown here is derived from an EMBL/GenBank/DDBJ whole genome shotgun (WGS) entry which is preliminary data.</text>
</comment>
<accession>A0ABW7SMW4</accession>
<protein>
    <recommendedName>
        <fullName evidence="3">Secreted protein</fullName>
    </recommendedName>
</protein>
<sequence>MTDLPPVWLLDVDGVINANSPGWGGPPLKGRCWSNADNYEYTLRWAPSLITRIRDLHRAGAVEVHWCSTWCADAAALEYLWAFPPLARAFTEPLRGEEASAAKLAAARQVLADGRRLIWTDDTEVPLAGDVYDELMSTGRALLIRPKMSTGLQPEHMEVIEAVARGEAF</sequence>
<keyword evidence="2" id="KW-1185">Reference proteome</keyword>
<gene>
    <name evidence="1" type="ORF">ACH4OY_20395</name>
</gene>
<organism evidence="1 2">
    <name type="scientific">Micromonospora rubida</name>
    <dbReference type="NCBI Taxonomy" id="2697657"/>
    <lineage>
        <taxon>Bacteria</taxon>
        <taxon>Bacillati</taxon>
        <taxon>Actinomycetota</taxon>
        <taxon>Actinomycetes</taxon>
        <taxon>Micromonosporales</taxon>
        <taxon>Micromonosporaceae</taxon>
        <taxon>Micromonospora</taxon>
    </lineage>
</organism>
<dbReference type="EMBL" id="JBIRPU010000015">
    <property type="protein sequence ID" value="MFI0795021.1"/>
    <property type="molecule type" value="Genomic_DNA"/>
</dbReference>
<proteinExistence type="predicted"/>